<dbReference type="PRINTS" id="PR00176">
    <property type="entry name" value="NANEUSMPORT"/>
</dbReference>
<dbReference type="InterPro" id="IPR000175">
    <property type="entry name" value="Na/ntran_symport"/>
</dbReference>
<dbReference type="GO" id="GO:0016020">
    <property type="term" value="C:membrane"/>
    <property type="evidence" value="ECO:0007669"/>
    <property type="project" value="UniProtKB-SubCell"/>
</dbReference>
<evidence type="ECO:0000313" key="8">
    <source>
        <dbReference type="Proteomes" id="UP000184275"/>
    </source>
</evidence>
<dbReference type="PANTHER" id="PTHR42948">
    <property type="entry name" value="TRANSPORTER"/>
    <property type="match status" value="1"/>
</dbReference>
<dbReference type="Proteomes" id="UP000184275">
    <property type="component" value="Unassembled WGS sequence"/>
</dbReference>
<name>A0A1M6R666_9BACT</name>
<dbReference type="Pfam" id="PF00209">
    <property type="entry name" value="SNF"/>
    <property type="match status" value="2"/>
</dbReference>
<feature type="transmembrane region" description="Helical" evidence="6">
    <location>
        <begin position="362"/>
        <end position="385"/>
    </location>
</feature>
<dbReference type="SUPFAM" id="SSF161070">
    <property type="entry name" value="SNF-like"/>
    <property type="match status" value="1"/>
</dbReference>
<evidence type="ECO:0000313" key="7">
    <source>
        <dbReference type="EMBL" id="SHK27916.1"/>
    </source>
</evidence>
<proteinExistence type="predicted"/>
<dbReference type="AlphaFoldDB" id="A0A1M6R666"/>
<dbReference type="NCBIfam" id="NF037979">
    <property type="entry name" value="Na_transp"/>
    <property type="match status" value="1"/>
</dbReference>
<organism evidence="7 8">
    <name type="scientific">Fibrobacter intestinalis</name>
    <dbReference type="NCBI Taxonomy" id="28122"/>
    <lineage>
        <taxon>Bacteria</taxon>
        <taxon>Pseudomonadati</taxon>
        <taxon>Fibrobacterota</taxon>
        <taxon>Fibrobacteria</taxon>
        <taxon>Fibrobacterales</taxon>
        <taxon>Fibrobacteraceae</taxon>
        <taxon>Fibrobacter</taxon>
    </lineage>
</organism>
<dbReference type="PROSITE" id="PS50267">
    <property type="entry name" value="NA_NEUROTRAN_SYMP_3"/>
    <property type="match status" value="1"/>
</dbReference>
<dbReference type="RefSeq" id="WP_073302467.1">
    <property type="nucleotide sequence ID" value="NZ_FRAW01000003.1"/>
</dbReference>
<dbReference type="PANTHER" id="PTHR42948:SF1">
    <property type="entry name" value="TRANSPORTER"/>
    <property type="match status" value="1"/>
</dbReference>
<feature type="transmembrane region" description="Helical" evidence="6">
    <location>
        <begin position="12"/>
        <end position="31"/>
    </location>
</feature>
<keyword evidence="4 6" id="KW-1133">Transmembrane helix</keyword>
<evidence type="ECO:0000256" key="4">
    <source>
        <dbReference type="ARBA" id="ARBA00022989"/>
    </source>
</evidence>
<feature type="transmembrane region" description="Helical" evidence="6">
    <location>
        <begin position="441"/>
        <end position="460"/>
    </location>
</feature>
<accession>A0A1M6R666</accession>
<feature type="transmembrane region" description="Helical" evidence="6">
    <location>
        <begin position="494"/>
        <end position="513"/>
    </location>
</feature>
<dbReference type="EMBL" id="FRAW01000003">
    <property type="protein sequence ID" value="SHK27916.1"/>
    <property type="molecule type" value="Genomic_DNA"/>
</dbReference>
<reference evidence="8" key="1">
    <citation type="submission" date="2016-11" db="EMBL/GenBank/DDBJ databases">
        <authorList>
            <person name="Varghese N."/>
            <person name="Submissions S."/>
        </authorList>
    </citation>
    <scope>NUCLEOTIDE SEQUENCE [LARGE SCALE GENOMIC DNA]</scope>
    <source>
        <strain evidence="8">UWOS</strain>
    </source>
</reference>
<gene>
    <name evidence="7" type="ORF">SAMN05720469_103123</name>
</gene>
<comment type="subcellular location">
    <subcellularLocation>
        <location evidence="1">Membrane</location>
        <topology evidence="1">Multi-pass membrane protein</topology>
    </subcellularLocation>
</comment>
<keyword evidence="5 6" id="KW-0472">Membrane</keyword>
<feature type="transmembrane region" description="Helical" evidence="6">
    <location>
        <begin position="391"/>
        <end position="412"/>
    </location>
</feature>
<feature type="transmembrane region" description="Helical" evidence="6">
    <location>
        <begin position="326"/>
        <end position="350"/>
    </location>
</feature>
<keyword evidence="3 6" id="KW-0812">Transmembrane</keyword>
<feature type="transmembrane region" description="Helical" evidence="6">
    <location>
        <begin position="187"/>
        <end position="207"/>
    </location>
</feature>
<evidence type="ECO:0000256" key="2">
    <source>
        <dbReference type="ARBA" id="ARBA00022448"/>
    </source>
</evidence>
<keyword evidence="8" id="KW-1185">Reference proteome</keyword>
<feature type="transmembrane region" description="Helical" evidence="6">
    <location>
        <begin position="271"/>
        <end position="291"/>
    </location>
</feature>
<protein>
    <submittedName>
        <fullName evidence="7">Na+-dependent transporter, SNF family</fullName>
    </submittedName>
</protein>
<feature type="transmembrane region" description="Helical" evidence="6">
    <location>
        <begin position="227"/>
        <end position="250"/>
    </location>
</feature>
<evidence type="ECO:0000256" key="1">
    <source>
        <dbReference type="ARBA" id="ARBA00004141"/>
    </source>
</evidence>
<feature type="transmembrane region" description="Helical" evidence="6">
    <location>
        <begin position="153"/>
        <end position="175"/>
    </location>
</feature>
<evidence type="ECO:0000256" key="3">
    <source>
        <dbReference type="ARBA" id="ARBA00022692"/>
    </source>
</evidence>
<evidence type="ECO:0000256" key="5">
    <source>
        <dbReference type="ARBA" id="ARBA00023136"/>
    </source>
</evidence>
<dbReference type="InterPro" id="IPR037272">
    <property type="entry name" value="SNS_sf"/>
</dbReference>
<feature type="transmembrane region" description="Helical" evidence="6">
    <location>
        <begin position="96"/>
        <end position="121"/>
    </location>
</feature>
<sequence length="525" mass="57251">MSSSRENWGSKLGVILAVAGSAVGLGNFLRFPVQAASNGGGSFIIPYLIAFLVLGIPLSWIEWTLGRYAGILRHGTSPSAYDKIIDRPWGKYLGSLGLLPPLFIIFYYVFIESWILAFAWYSLTGKLMAVVQAGEITEFFRNFISLNEKIGSIPAAILFFAITFVCNMVLIFLGVRKGIERANKISMPILVIMGIILVVRVLTLPDIGKGLAFMWNPDFSALLEPRIWLAAAGQVFFTMSLGMGIVFCYASYTKRHDDIVLSSLSAGSANAFAEIILGSTIVIPLAILILGSNIEECAKLGTFGLAFQSMPLVFGKLPLGSVFMTIWFFMLFIAGVTSAISIIQPLISFCEDDLKISHNKSVMTIGLISLVGGIIAIAGNAAGAIDELDFWGGSFLLVVLGAVQALVFAIVLGKKRKNRDSVAFELLNCGSAIKLPRIFRIIIRYVCPAALLTLLVAWIFHDGLNVLLMNNIDPKAVVSFFGCEFSQKSFVLGFRIFLLALVGLLNAAIWYAWKSGRAQKHRRIA</sequence>
<feature type="transmembrane region" description="Helical" evidence="6">
    <location>
        <begin position="43"/>
        <end position="63"/>
    </location>
</feature>
<keyword evidence="2" id="KW-0813">Transport</keyword>
<evidence type="ECO:0000256" key="6">
    <source>
        <dbReference type="SAM" id="Phobius"/>
    </source>
</evidence>